<dbReference type="EMBL" id="BX572598">
    <property type="protein sequence ID" value="CAE27042.1"/>
    <property type="molecule type" value="Genomic_DNA"/>
</dbReference>
<dbReference type="SMART" id="SM00347">
    <property type="entry name" value="HTH_MARR"/>
    <property type="match status" value="1"/>
</dbReference>
<dbReference type="InterPro" id="IPR000835">
    <property type="entry name" value="HTH_MarR-typ"/>
</dbReference>
<dbReference type="HOGENOM" id="CLU_120477_0_0_5"/>
<reference evidence="3" key="1">
    <citation type="submission" date="2003-07" db="EMBL/GenBank/DDBJ databases">
        <authorList>
            <consortium name="Rhodopseudomonas genome consortium"/>
            <person name="Larimer F."/>
            <person name="Harwood C."/>
        </authorList>
    </citation>
    <scope>NUCLEOTIDE SEQUENCE</scope>
    <source>
        <strain evidence="3">CGA009</strain>
    </source>
</reference>
<dbReference type="RefSeq" id="WP_011157160.1">
    <property type="nucleotide sequence ID" value="NZ_CP116810.1"/>
</dbReference>
<evidence type="ECO:0000313" key="3">
    <source>
        <dbReference type="EMBL" id="WCL91741.1"/>
    </source>
</evidence>
<accession>Q6N9E8</accession>
<dbReference type="STRING" id="258594.RPA1601"/>
<dbReference type="Proteomes" id="UP000001426">
    <property type="component" value="Chromosome"/>
</dbReference>
<dbReference type="PROSITE" id="PS50995">
    <property type="entry name" value="HTH_MARR_2"/>
    <property type="match status" value="1"/>
</dbReference>
<reference evidence="3" key="3">
    <citation type="submission" date="2022-12" db="EMBL/GenBank/DDBJ databases">
        <title>Complete genome sequence of Rhodopseudomonas palustris CGA0092 and corrections to the R. palustris CGA009 genome sequence.</title>
        <authorList>
            <person name="Mazny B.R."/>
            <person name="Sheff O.F."/>
            <person name="LaSarre B."/>
            <person name="McKinlay A."/>
            <person name="McKinlay J.B."/>
        </authorList>
    </citation>
    <scope>NUCLEOTIDE SEQUENCE</scope>
    <source>
        <strain evidence="3">CGA009</strain>
    </source>
</reference>
<evidence type="ECO:0000259" key="1">
    <source>
        <dbReference type="PROSITE" id="PS50995"/>
    </source>
</evidence>
<feature type="domain" description="HTH marR-type" evidence="1">
    <location>
        <begin position="22"/>
        <end position="164"/>
    </location>
</feature>
<dbReference type="InterPro" id="IPR036388">
    <property type="entry name" value="WH-like_DNA-bd_sf"/>
</dbReference>
<dbReference type="InterPro" id="IPR036390">
    <property type="entry name" value="WH_DNA-bd_sf"/>
</dbReference>
<name>Q6N9E8_RHOPA</name>
<proteinExistence type="predicted"/>
<sequence length="174" mass="19276">MTPETNNADDEPIGTATDINHADRLLHRLVWDVSAISFSILRMAELLGRRVGLTGSQWLLIKAVDFLADRDGVPVGEVAALLNMKGSFVSAQIRPLEQRGLLNRTQSAEDRRVILLSLTGSAKQTLTRVEDEMCSIEEIARGTLVDRHVGELSDSVNAMRRRMDRATARVARLD</sequence>
<dbReference type="SUPFAM" id="SSF46785">
    <property type="entry name" value="Winged helix' DNA-binding domain"/>
    <property type="match status" value="1"/>
</dbReference>
<keyword evidence="4" id="KW-1185">Reference proteome</keyword>
<dbReference type="GO" id="GO:0006950">
    <property type="term" value="P:response to stress"/>
    <property type="evidence" value="ECO:0007669"/>
    <property type="project" value="TreeGrafter"/>
</dbReference>
<dbReference type="GeneID" id="66892632"/>
<dbReference type="eggNOG" id="COG1846">
    <property type="taxonomic scope" value="Bacteria"/>
</dbReference>
<evidence type="ECO:0000313" key="2">
    <source>
        <dbReference type="EMBL" id="CAE27042.1"/>
    </source>
</evidence>
<organism evidence="2">
    <name type="scientific">Rhodopseudomonas palustris (strain ATCC BAA-98 / CGA009)</name>
    <dbReference type="NCBI Taxonomy" id="258594"/>
    <lineage>
        <taxon>Bacteria</taxon>
        <taxon>Pseudomonadati</taxon>
        <taxon>Pseudomonadota</taxon>
        <taxon>Alphaproteobacteria</taxon>
        <taxon>Hyphomicrobiales</taxon>
        <taxon>Nitrobacteraceae</taxon>
        <taxon>Rhodopseudomonas</taxon>
    </lineage>
</organism>
<dbReference type="EMBL" id="CP116810">
    <property type="protein sequence ID" value="WCL91741.1"/>
    <property type="molecule type" value="Genomic_DNA"/>
</dbReference>
<dbReference type="Gene3D" id="1.10.10.10">
    <property type="entry name" value="Winged helix-like DNA-binding domain superfamily/Winged helix DNA-binding domain"/>
    <property type="match status" value="1"/>
</dbReference>
<evidence type="ECO:0000313" key="4">
    <source>
        <dbReference type="Proteomes" id="UP000001426"/>
    </source>
</evidence>
<dbReference type="Pfam" id="PF12802">
    <property type="entry name" value="MarR_2"/>
    <property type="match status" value="1"/>
</dbReference>
<dbReference type="PhylomeDB" id="Q6N9E8"/>
<gene>
    <name evidence="2" type="ordered locus">RPA1601</name>
    <name evidence="3" type="ORF">TX73_008225</name>
</gene>
<dbReference type="PANTHER" id="PTHR33164:SF101">
    <property type="entry name" value="TRANSCRIPTIONAL REPRESSOR MPRA"/>
    <property type="match status" value="1"/>
</dbReference>
<dbReference type="KEGG" id="rpa:TX73_008225"/>
<reference evidence="2 4" key="2">
    <citation type="journal article" date="2004" name="Nat. Biotechnol.">
        <title>Complete genome sequence of the metabolically versatile photosynthetic bacterium Rhodopseudomonas palustris.</title>
        <authorList>
            <person name="Larimer F.W."/>
            <person name="Chain P."/>
            <person name="Hauser L."/>
            <person name="Lamerdin J."/>
            <person name="Malfatti S."/>
            <person name="Do L."/>
            <person name="Land M.L."/>
            <person name="Pelletier D.A."/>
            <person name="Beatty J.T."/>
            <person name="Lang A.S."/>
            <person name="Tabita F.R."/>
            <person name="Gibson J.L."/>
            <person name="Hanson T.E."/>
            <person name="Bobst C."/>
            <person name="Torres J.L."/>
            <person name="Peres C."/>
            <person name="Harrison F.H."/>
            <person name="Gibson J."/>
            <person name="Harwood C.S."/>
        </authorList>
    </citation>
    <scope>NUCLEOTIDE SEQUENCE [LARGE SCALE GENOMIC DNA]</scope>
    <source>
        <strain evidence="4">ATCC BAA-98 / CGA009</strain>
        <strain evidence="2">CGA009</strain>
    </source>
</reference>
<dbReference type="PANTHER" id="PTHR33164">
    <property type="entry name" value="TRANSCRIPTIONAL REGULATOR, MARR FAMILY"/>
    <property type="match status" value="1"/>
</dbReference>
<dbReference type="AlphaFoldDB" id="Q6N9E8"/>
<protein>
    <submittedName>
        <fullName evidence="3">MarR family transcriptional regulator</fullName>
    </submittedName>
    <submittedName>
        <fullName evidence="2">Possible transcriptional regulator, MarR family</fullName>
    </submittedName>
</protein>
<dbReference type="InterPro" id="IPR039422">
    <property type="entry name" value="MarR/SlyA-like"/>
</dbReference>
<dbReference type="GO" id="GO:0003700">
    <property type="term" value="F:DNA-binding transcription factor activity"/>
    <property type="evidence" value="ECO:0007669"/>
    <property type="project" value="InterPro"/>
</dbReference>